<dbReference type="AlphaFoldDB" id="A0AAU8IN12"/>
<dbReference type="InterPro" id="IPR012914">
    <property type="entry name" value="PucR_dom"/>
</dbReference>
<feature type="domain" description="CdaR GGDEF-like" evidence="4">
    <location>
        <begin position="259"/>
        <end position="372"/>
    </location>
</feature>
<proteinExistence type="inferred from homology"/>
<dbReference type="Pfam" id="PF17853">
    <property type="entry name" value="GGDEF_2"/>
    <property type="match status" value="1"/>
</dbReference>
<organism evidence="5">
    <name type="scientific">Streptomyces tabacisoli</name>
    <dbReference type="NCBI Taxonomy" id="3156398"/>
    <lineage>
        <taxon>Bacteria</taxon>
        <taxon>Bacillati</taxon>
        <taxon>Actinomycetota</taxon>
        <taxon>Actinomycetes</taxon>
        <taxon>Kitasatosporales</taxon>
        <taxon>Streptomycetaceae</taxon>
        <taxon>Streptomyces</taxon>
    </lineage>
</organism>
<dbReference type="InterPro" id="IPR051448">
    <property type="entry name" value="CdaR-like_regulators"/>
</dbReference>
<dbReference type="RefSeq" id="WP_353940929.1">
    <property type="nucleotide sequence ID" value="NZ_CP159534.1"/>
</dbReference>
<protein>
    <submittedName>
        <fullName evidence="5">PucR family transcriptional regulator ligand-binding domain-containing protein</fullName>
    </submittedName>
</protein>
<gene>
    <name evidence="5" type="ORF">ABII15_04330</name>
</gene>
<accession>A0AAU8IN12</accession>
<dbReference type="Pfam" id="PF13556">
    <property type="entry name" value="HTH_30"/>
    <property type="match status" value="1"/>
</dbReference>
<dbReference type="InterPro" id="IPR025736">
    <property type="entry name" value="PucR_C-HTH_dom"/>
</dbReference>
<dbReference type="EMBL" id="CP159534">
    <property type="protein sequence ID" value="XCJ69244.1"/>
    <property type="molecule type" value="Genomic_DNA"/>
</dbReference>
<sequence>MAVSVPDLVAQPALRLTALTSHCADPERRIRWVSTTELPDPLPFLRGGELVMTTGLLERDEEEWIGLLGRLAELPVAALCVGTGLVHEAVPEVVVETAERAGLALVRSPVEVPFAQISHWVAEQTFAEQYDAVRAAAAVQDELMRELLSGHGLRGLLRRLYRQLGAGPVAVVEPDGSVLARHPASAAWPGEGPGTAVPIEVDGVPVALLCTRRATPRSDVLSFATSILGLEVARHQAVLTGRRELLGQLLEDVLHRTIPDADARRRLAAHHLAVDGPHAVVVARVDGDPARLRSLPWTLGPLLEREGDRLPTALIDDTVTVVVPDGADAEAAARTVAGHLILLDPKVRVGVGEPRRGVSGLRLGYFEARQAAGTGPGVHRAAPLSLAGLLLGNLDLPLRELGTGVLAPLLRHDEAQHADLLTTLRTYLAHDCASAATAAALTLHRNSLRYRLQLIEQLTGRDLDRLTDRLELWLALTALDADPAAD</sequence>
<evidence type="ECO:0000313" key="5">
    <source>
        <dbReference type="EMBL" id="XCJ69244.1"/>
    </source>
</evidence>
<dbReference type="Pfam" id="PF07905">
    <property type="entry name" value="PucR"/>
    <property type="match status" value="1"/>
</dbReference>
<dbReference type="KEGG" id="stac:ABII15_04330"/>
<feature type="domain" description="PucR C-terminal helix-turn-helix" evidence="3">
    <location>
        <begin position="420"/>
        <end position="478"/>
    </location>
</feature>
<name>A0AAU8IN12_9ACTN</name>
<dbReference type="InterPro" id="IPR042070">
    <property type="entry name" value="PucR_C-HTH_sf"/>
</dbReference>
<dbReference type="PANTHER" id="PTHR33744:SF1">
    <property type="entry name" value="DNA-BINDING TRANSCRIPTIONAL ACTIVATOR ADER"/>
    <property type="match status" value="1"/>
</dbReference>
<reference evidence="5" key="1">
    <citation type="submission" date="2024-06" db="EMBL/GenBank/DDBJ databases">
        <title>Streptomyces sp. strain HUAS MG91 genome sequences.</title>
        <authorList>
            <person name="Mo P."/>
        </authorList>
    </citation>
    <scope>NUCLEOTIDE SEQUENCE</scope>
    <source>
        <strain evidence="5">HUAS MG91</strain>
    </source>
</reference>
<comment type="similarity">
    <text evidence="1">Belongs to the CdaR family.</text>
</comment>
<evidence type="ECO:0000259" key="2">
    <source>
        <dbReference type="Pfam" id="PF07905"/>
    </source>
</evidence>
<feature type="domain" description="Purine catabolism PurC-like" evidence="2">
    <location>
        <begin position="7"/>
        <end position="123"/>
    </location>
</feature>
<evidence type="ECO:0000256" key="1">
    <source>
        <dbReference type="ARBA" id="ARBA00006754"/>
    </source>
</evidence>
<evidence type="ECO:0000259" key="4">
    <source>
        <dbReference type="Pfam" id="PF17853"/>
    </source>
</evidence>
<evidence type="ECO:0000259" key="3">
    <source>
        <dbReference type="Pfam" id="PF13556"/>
    </source>
</evidence>
<dbReference type="PANTHER" id="PTHR33744">
    <property type="entry name" value="CARBOHYDRATE DIACID REGULATOR"/>
    <property type="match status" value="1"/>
</dbReference>
<dbReference type="Gene3D" id="1.10.10.2840">
    <property type="entry name" value="PucR C-terminal helix-turn-helix domain"/>
    <property type="match status" value="1"/>
</dbReference>
<dbReference type="InterPro" id="IPR041522">
    <property type="entry name" value="CdaR_GGDEF"/>
</dbReference>